<evidence type="ECO:0000313" key="11">
    <source>
        <dbReference type="RefSeq" id="XP_071902405.1"/>
    </source>
</evidence>
<gene>
    <name evidence="6 7 8 9 10 11" type="primary">LOC113740326</name>
</gene>
<keyword evidence="5" id="KW-1185">Reference proteome</keyword>
<dbReference type="InterPro" id="IPR044861">
    <property type="entry name" value="IPNS-like_FE2OG_OXY"/>
</dbReference>
<evidence type="ECO:0000256" key="2">
    <source>
        <dbReference type="ARBA" id="ARBA00023004"/>
    </source>
</evidence>
<dbReference type="RefSeq" id="XP_027123721.1">
    <property type="nucleotide sequence ID" value="XM_027267920.1"/>
</dbReference>
<dbReference type="OrthoDB" id="288590at2759"/>
<evidence type="ECO:0000259" key="4">
    <source>
        <dbReference type="PROSITE" id="PS51471"/>
    </source>
</evidence>
<evidence type="ECO:0000313" key="10">
    <source>
        <dbReference type="RefSeq" id="XP_071902404.1"/>
    </source>
</evidence>
<evidence type="ECO:0000313" key="5">
    <source>
        <dbReference type="Proteomes" id="UP001652660"/>
    </source>
</evidence>
<dbReference type="Proteomes" id="UP001652660">
    <property type="component" value="Chromosome 4c"/>
</dbReference>
<dbReference type="SUPFAM" id="SSF51197">
    <property type="entry name" value="Clavaminate synthase-like"/>
    <property type="match status" value="1"/>
</dbReference>
<comment type="similarity">
    <text evidence="3">Belongs to the iron/ascorbate-dependent oxidoreductase family.</text>
</comment>
<dbReference type="Pfam" id="PF14226">
    <property type="entry name" value="DIOX_N"/>
    <property type="match status" value="1"/>
</dbReference>
<dbReference type="RefSeq" id="XP_071902405.1">
    <property type="nucleotide sequence ID" value="XM_072046304.1"/>
</dbReference>
<feature type="domain" description="Fe2OG dioxygenase" evidence="4">
    <location>
        <begin position="188"/>
        <end position="286"/>
    </location>
</feature>
<dbReference type="PROSITE" id="PS51471">
    <property type="entry name" value="FE2OG_OXY"/>
    <property type="match status" value="1"/>
</dbReference>
<dbReference type="GO" id="GO:0016706">
    <property type="term" value="F:2-oxoglutarate-dependent dioxygenase activity"/>
    <property type="evidence" value="ECO:0007669"/>
    <property type="project" value="UniProtKB-ARBA"/>
</dbReference>
<dbReference type="InterPro" id="IPR050231">
    <property type="entry name" value="Iron_ascorbate_oxido_reductase"/>
</dbReference>
<dbReference type="GeneID" id="113740326"/>
<dbReference type="RefSeq" id="XP_027123722.1">
    <property type="nucleotide sequence ID" value="XM_027267921.1"/>
</dbReference>
<evidence type="ECO:0000313" key="8">
    <source>
        <dbReference type="RefSeq" id="XP_027123723.1"/>
    </source>
</evidence>
<dbReference type="RefSeq" id="XP_071902403.1">
    <property type="nucleotide sequence ID" value="XM_072046302.1"/>
</dbReference>
<dbReference type="GO" id="GO:0046872">
    <property type="term" value="F:metal ion binding"/>
    <property type="evidence" value="ECO:0007669"/>
    <property type="project" value="UniProtKB-KW"/>
</dbReference>
<organism evidence="5 8">
    <name type="scientific">Coffea arabica</name>
    <name type="common">Arabian coffee</name>
    <dbReference type="NCBI Taxonomy" id="13443"/>
    <lineage>
        <taxon>Eukaryota</taxon>
        <taxon>Viridiplantae</taxon>
        <taxon>Streptophyta</taxon>
        <taxon>Embryophyta</taxon>
        <taxon>Tracheophyta</taxon>
        <taxon>Spermatophyta</taxon>
        <taxon>Magnoliopsida</taxon>
        <taxon>eudicotyledons</taxon>
        <taxon>Gunneridae</taxon>
        <taxon>Pentapetalae</taxon>
        <taxon>asterids</taxon>
        <taxon>lamiids</taxon>
        <taxon>Gentianales</taxon>
        <taxon>Rubiaceae</taxon>
        <taxon>Ixoroideae</taxon>
        <taxon>Gardenieae complex</taxon>
        <taxon>Bertiereae - Coffeeae clade</taxon>
        <taxon>Coffeeae</taxon>
        <taxon>Coffea</taxon>
    </lineage>
</organism>
<protein>
    <submittedName>
        <fullName evidence="6 7">Flavonol synthase/flavanone 3-hydroxylase-like isoform X1</fullName>
    </submittedName>
</protein>
<dbReference type="GO" id="GO:0009805">
    <property type="term" value="P:coumarin biosynthetic process"/>
    <property type="evidence" value="ECO:0007669"/>
    <property type="project" value="UniProtKB-ARBA"/>
</dbReference>
<keyword evidence="2 3" id="KW-0408">Iron</keyword>
<accession>A0A6P6X7K5</accession>
<name>A0A6P6X7K5_COFAR</name>
<dbReference type="RefSeq" id="XP_071902404.1">
    <property type="nucleotide sequence ID" value="XM_072046303.1"/>
</dbReference>
<evidence type="ECO:0000256" key="3">
    <source>
        <dbReference type="RuleBase" id="RU003682"/>
    </source>
</evidence>
<dbReference type="RefSeq" id="XP_027123723.1">
    <property type="nucleotide sequence ID" value="XM_027267922.1"/>
</dbReference>
<keyword evidence="1 3" id="KW-0479">Metal-binding</keyword>
<dbReference type="Gene3D" id="2.60.120.330">
    <property type="entry name" value="B-lactam Antibiotic, Isopenicillin N Synthase, Chain"/>
    <property type="match status" value="1"/>
</dbReference>
<reference evidence="6 7" key="2">
    <citation type="submission" date="2025-04" db="UniProtKB">
        <authorList>
            <consortium name="RefSeq"/>
        </authorList>
    </citation>
    <scope>IDENTIFICATION</scope>
    <source>
        <tissue evidence="6 7">Leaves</tissue>
    </source>
</reference>
<keyword evidence="3" id="KW-0560">Oxidoreductase</keyword>
<proteinExistence type="inferred from homology"/>
<dbReference type="InterPro" id="IPR026992">
    <property type="entry name" value="DIOX_N"/>
</dbReference>
<evidence type="ECO:0000313" key="7">
    <source>
        <dbReference type="RefSeq" id="XP_027123722.1"/>
    </source>
</evidence>
<dbReference type="PANTHER" id="PTHR47990">
    <property type="entry name" value="2-OXOGLUTARATE (2OG) AND FE(II)-DEPENDENT OXYGENASE SUPERFAMILY PROTEIN-RELATED"/>
    <property type="match status" value="1"/>
</dbReference>
<evidence type="ECO:0000256" key="1">
    <source>
        <dbReference type="ARBA" id="ARBA00022723"/>
    </source>
</evidence>
<evidence type="ECO:0000313" key="6">
    <source>
        <dbReference type="RefSeq" id="XP_027123721.1"/>
    </source>
</evidence>
<dbReference type="InterPro" id="IPR027443">
    <property type="entry name" value="IPNS-like_sf"/>
</dbReference>
<dbReference type="Pfam" id="PF03171">
    <property type="entry name" value="2OG-FeII_Oxy"/>
    <property type="match status" value="1"/>
</dbReference>
<dbReference type="AlphaFoldDB" id="A0A6P6X7K5"/>
<dbReference type="GO" id="GO:0002238">
    <property type="term" value="P:response to molecule of fungal origin"/>
    <property type="evidence" value="ECO:0007669"/>
    <property type="project" value="UniProtKB-ARBA"/>
</dbReference>
<reference evidence="5" key="1">
    <citation type="journal article" date="2025" name="Foods">
        <title>Unveiling the Microbial Signatures of Arabica Coffee Cherries: Insights into Ripeness Specific Diversity, Functional Traits, and Implications for Quality and Safety.</title>
        <authorList>
            <consortium name="RefSeq"/>
            <person name="Tenea G.N."/>
            <person name="Cifuentes V."/>
            <person name="Reyes P."/>
            <person name="Cevallos-Vallejos M."/>
        </authorList>
    </citation>
    <scope>NUCLEOTIDE SEQUENCE [LARGE SCALE GENOMIC DNA]</scope>
</reference>
<evidence type="ECO:0000313" key="9">
    <source>
        <dbReference type="RefSeq" id="XP_071902403.1"/>
    </source>
</evidence>
<sequence length="345" mass="39321">MGFCPEATTDWFQIYNGESKKQKSSPIVMANLAIPTIDLSPFFNNEDAENSKKRVKEIIRQACSEYGFFQIVNHGVPLDLLSRAMELSKAFFRFSDEEKLECNPNAGAPLLAGYSKQPEISPDKNEYILMFPPETGFNILPSNPPDFREAMEELFSYFTKAGQLVESIMNDSLGLPENFLKEYNNDRSWDFMVAMHYFPATESENNGITPHEDGNTVTFVVQDEAGGLEVCKNGEWIPVIPELGKIVVNLGDSIQVMTNKKFKSATHRVVRPKGRSRHSFAFFYNIQGDKWVEPLPQFTKEIGETAKYRGFFYKDYQALRMRNKTHPSARPEDAINITHYEISTS</sequence>
<dbReference type="InterPro" id="IPR005123">
    <property type="entry name" value="Oxoglu/Fe-dep_dioxygenase_dom"/>
</dbReference>